<reference evidence="5" key="1">
    <citation type="journal article" date="2019" name="Int. J. Syst. Evol. Microbiol.">
        <title>The Global Catalogue of Microorganisms (GCM) 10K type strain sequencing project: providing services to taxonomists for standard genome sequencing and annotation.</title>
        <authorList>
            <consortium name="The Broad Institute Genomics Platform"/>
            <consortium name="The Broad Institute Genome Sequencing Center for Infectious Disease"/>
            <person name="Wu L."/>
            <person name="Ma J."/>
        </authorList>
    </citation>
    <scope>NUCLEOTIDE SEQUENCE [LARGE SCALE GENOMIC DNA]</scope>
    <source>
        <strain evidence="5">CGMCC 1.3685</strain>
    </source>
</reference>
<dbReference type="Pfam" id="PF00378">
    <property type="entry name" value="ECH_1"/>
    <property type="match status" value="1"/>
</dbReference>
<accession>A0ABQ2D7J2</accession>
<evidence type="ECO:0000256" key="1">
    <source>
        <dbReference type="ARBA" id="ARBA00005254"/>
    </source>
</evidence>
<dbReference type="Proteomes" id="UP000606115">
    <property type="component" value="Unassembled WGS sequence"/>
</dbReference>
<organism evidence="4 5">
    <name type="scientific">Glutamicibacter ardleyensis</name>
    <dbReference type="NCBI Taxonomy" id="225894"/>
    <lineage>
        <taxon>Bacteria</taxon>
        <taxon>Bacillati</taxon>
        <taxon>Actinomycetota</taxon>
        <taxon>Actinomycetes</taxon>
        <taxon>Micrococcales</taxon>
        <taxon>Micrococcaceae</taxon>
        <taxon>Glutamicibacter</taxon>
    </lineage>
</organism>
<dbReference type="PROSITE" id="PS00166">
    <property type="entry name" value="ENOYL_COA_HYDRATASE"/>
    <property type="match status" value="1"/>
</dbReference>
<comment type="similarity">
    <text evidence="1 3">Belongs to the enoyl-CoA hydratase/isomerase family.</text>
</comment>
<dbReference type="InterPro" id="IPR018376">
    <property type="entry name" value="Enoyl-CoA_hyd/isom_CS"/>
</dbReference>
<dbReference type="EMBL" id="BMKX01000001">
    <property type="protein sequence ID" value="GGJ48715.1"/>
    <property type="molecule type" value="Genomic_DNA"/>
</dbReference>
<evidence type="ECO:0000313" key="5">
    <source>
        <dbReference type="Proteomes" id="UP000606115"/>
    </source>
</evidence>
<evidence type="ECO:0000313" key="4">
    <source>
        <dbReference type="EMBL" id="GGJ48715.1"/>
    </source>
</evidence>
<dbReference type="InterPro" id="IPR001753">
    <property type="entry name" value="Enoyl-CoA_hydra/iso"/>
</dbReference>
<dbReference type="RefSeq" id="WP_096253907.1">
    <property type="nucleotide sequence ID" value="NZ_BMKX01000001.1"/>
</dbReference>
<dbReference type="GeneID" id="303302821"/>
<sequence>MSQQQHGTIGVQITNHVATLTLNNPTQYNALTKDMCLELVGAFSGLSVDPQVRAILITGAGANFSAGIAIDQMDLVLFDEPVDGELVNHFDLVDRAITSCPKPTIAVVRGNCFGGAWQLASACDIQLAADTTRLAITPAKVGLVFPRPGVERLVQTVGPSRAKYLLFSGAEISMEQAAAWGLFTQVVPKEKLESQLATLIFQMDANSAFSIVHTKQAITMSTASTPDSLSDSYWAQLWEHNARSEDLAEGRAAFAAKRRPEFTWVSPEN</sequence>
<keyword evidence="5" id="KW-1185">Reference proteome</keyword>
<dbReference type="PANTHER" id="PTHR11941:SF127">
    <property type="entry name" value="ENOYL-COA HYDRATASE ECHA18 (ENOYL HYDRASE) (UNSATURATED ACYL-COA HYDRATASE) (CROTONASE)-RELATED"/>
    <property type="match status" value="1"/>
</dbReference>
<comment type="caution">
    <text evidence="4">The sequence shown here is derived from an EMBL/GenBank/DDBJ whole genome shotgun (WGS) entry which is preliminary data.</text>
</comment>
<proteinExistence type="inferred from homology"/>
<protein>
    <submittedName>
        <fullName evidence="4">Enoyl-CoA hydratase</fullName>
    </submittedName>
</protein>
<keyword evidence="2" id="KW-0456">Lyase</keyword>
<evidence type="ECO:0000256" key="3">
    <source>
        <dbReference type="RuleBase" id="RU003707"/>
    </source>
</evidence>
<dbReference type="CDD" id="cd06558">
    <property type="entry name" value="crotonase-like"/>
    <property type="match status" value="1"/>
</dbReference>
<gene>
    <name evidence="4" type="ORF">GCM10007173_04130</name>
</gene>
<dbReference type="Gene3D" id="3.90.226.10">
    <property type="entry name" value="2-enoyl-CoA Hydratase, Chain A, domain 1"/>
    <property type="match status" value="1"/>
</dbReference>
<dbReference type="InterPro" id="IPR014748">
    <property type="entry name" value="Enoyl-CoA_hydra_C"/>
</dbReference>
<dbReference type="Gene3D" id="1.10.12.10">
    <property type="entry name" value="Lyase 2-enoyl-coa Hydratase, Chain A, domain 2"/>
    <property type="match status" value="1"/>
</dbReference>
<dbReference type="SUPFAM" id="SSF52096">
    <property type="entry name" value="ClpP/crotonase"/>
    <property type="match status" value="1"/>
</dbReference>
<evidence type="ECO:0000256" key="2">
    <source>
        <dbReference type="ARBA" id="ARBA00023239"/>
    </source>
</evidence>
<name>A0ABQ2D7J2_9MICC</name>
<dbReference type="InterPro" id="IPR029045">
    <property type="entry name" value="ClpP/crotonase-like_dom_sf"/>
</dbReference>
<dbReference type="PANTHER" id="PTHR11941">
    <property type="entry name" value="ENOYL-COA HYDRATASE-RELATED"/>
    <property type="match status" value="1"/>
</dbReference>